<keyword evidence="2" id="KW-1185">Reference proteome</keyword>
<dbReference type="EMBL" id="BPLR01012367">
    <property type="protein sequence ID" value="GIY53436.1"/>
    <property type="molecule type" value="Genomic_DNA"/>
</dbReference>
<evidence type="ECO:0000313" key="2">
    <source>
        <dbReference type="Proteomes" id="UP001054945"/>
    </source>
</evidence>
<evidence type="ECO:0000313" key="1">
    <source>
        <dbReference type="EMBL" id="GIY53436.1"/>
    </source>
</evidence>
<comment type="caution">
    <text evidence="1">The sequence shown here is derived from an EMBL/GenBank/DDBJ whole genome shotgun (WGS) entry which is preliminary data.</text>
</comment>
<organism evidence="1 2">
    <name type="scientific">Caerostris extrusa</name>
    <name type="common">Bark spider</name>
    <name type="synonym">Caerostris bankana</name>
    <dbReference type="NCBI Taxonomy" id="172846"/>
    <lineage>
        <taxon>Eukaryota</taxon>
        <taxon>Metazoa</taxon>
        <taxon>Ecdysozoa</taxon>
        <taxon>Arthropoda</taxon>
        <taxon>Chelicerata</taxon>
        <taxon>Arachnida</taxon>
        <taxon>Araneae</taxon>
        <taxon>Araneomorphae</taxon>
        <taxon>Entelegynae</taxon>
        <taxon>Araneoidea</taxon>
        <taxon>Araneidae</taxon>
        <taxon>Caerostris</taxon>
    </lineage>
</organism>
<accession>A0AAV4U6P2</accession>
<name>A0AAV4U6P2_CAEEX</name>
<sequence length="120" mass="13817">MLQTANDDVDGGQLGSNCHTFESRSQIQFSTYSTLEHELEGHLILRKVSQEQQSGRVLRLFNLRAYELEGHLILREVFQKQQSGRVLRLFNLKRRTRRTPHFEESIPGAAVRSSCPPIQP</sequence>
<proteinExistence type="predicted"/>
<reference evidence="1 2" key="1">
    <citation type="submission" date="2021-06" db="EMBL/GenBank/DDBJ databases">
        <title>Caerostris extrusa draft genome.</title>
        <authorList>
            <person name="Kono N."/>
            <person name="Arakawa K."/>
        </authorList>
    </citation>
    <scope>NUCLEOTIDE SEQUENCE [LARGE SCALE GENOMIC DNA]</scope>
</reference>
<dbReference type="Proteomes" id="UP001054945">
    <property type="component" value="Unassembled WGS sequence"/>
</dbReference>
<dbReference type="AlphaFoldDB" id="A0AAV4U6P2"/>
<gene>
    <name evidence="1" type="ORF">CEXT_628561</name>
</gene>
<protein>
    <submittedName>
        <fullName evidence="1">Uncharacterized protein</fullName>
    </submittedName>
</protein>